<dbReference type="Proteomes" id="UP000269198">
    <property type="component" value="Unassembled WGS sequence"/>
</dbReference>
<evidence type="ECO:0000256" key="1">
    <source>
        <dbReference type="SAM" id="MobiDB-lite"/>
    </source>
</evidence>
<name>A0A3N0DYI3_9ACTN</name>
<feature type="region of interest" description="Disordered" evidence="1">
    <location>
        <begin position="171"/>
        <end position="194"/>
    </location>
</feature>
<evidence type="ECO:0000256" key="2">
    <source>
        <dbReference type="SAM" id="Phobius"/>
    </source>
</evidence>
<feature type="compositionally biased region" description="Basic and acidic residues" evidence="1">
    <location>
        <begin position="184"/>
        <end position="194"/>
    </location>
</feature>
<dbReference type="EMBL" id="RJMB01000039">
    <property type="protein sequence ID" value="RNL80533.1"/>
    <property type="molecule type" value="Genomic_DNA"/>
</dbReference>
<accession>A0A3N0DYI3</accession>
<feature type="transmembrane region" description="Helical" evidence="2">
    <location>
        <begin position="91"/>
        <end position="110"/>
    </location>
</feature>
<sequence length="194" mass="21024">MGADSWMFLGFLAVALALLVVGAYARLRQRDTDPPTGPGPWREGGSYRLTTEEQRTVRRAVRRGEGLEDPRLAEPAWRMAEIAQHNRGQNWGWGTSMAVISAESFVAVGIESRWESVSIVGGHLIAVPLMLLCLPIVYRVVRRLHPNAGRAEDSSALAAARAARANRAVVRAAGTGEAAEPSLSEDRGPRDTCP</sequence>
<reference evidence="3 4" key="1">
    <citation type="submission" date="2018-11" db="EMBL/GenBank/DDBJ databases">
        <title>The genome draft of YIM 96095.</title>
        <authorList>
            <person name="Tang S.-K."/>
            <person name="Chunyu W.-X."/>
            <person name="Feng Y.-Z."/>
        </authorList>
    </citation>
    <scope>NUCLEOTIDE SEQUENCE [LARGE SCALE GENOMIC DNA]</scope>
    <source>
        <strain evidence="3 4">YIM 96095</strain>
    </source>
</reference>
<keyword evidence="4" id="KW-1185">Reference proteome</keyword>
<gene>
    <name evidence="3" type="ORF">EFW17_23180</name>
</gene>
<keyword evidence="2" id="KW-1133">Transmembrane helix</keyword>
<protein>
    <submittedName>
        <fullName evidence="3">Uncharacterized protein</fullName>
    </submittedName>
</protein>
<proteinExistence type="predicted"/>
<dbReference type="RefSeq" id="WP_123203570.1">
    <property type="nucleotide sequence ID" value="NZ_RJMB01000039.1"/>
</dbReference>
<evidence type="ECO:0000313" key="3">
    <source>
        <dbReference type="EMBL" id="RNL80533.1"/>
    </source>
</evidence>
<keyword evidence="2" id="KW-0472">Membrane</keyword>
<evidence type="ECO:0000313" key="4">
    <source>
        <dbReference type="Proteomes" id="UP000269198"/>
    </source>
</evidence>
<keyword evidence="2" id="KW-0812">Transmembrane</keyword>
<feature type="transmembrane region" description="Helical" evidence="2">
    <location>
        <begin position="116"/>
        <end position="141"/>
    </location>
</feature>
<organism evidence="3 4">
    <name type="scientific">Halostreptopolyspora alba</name>
    <dbReference type="NCBI Taxonomy" id="2487137"/>
    <lineage>
        <taxon>Bacteria</taxon>
        <taxon>Bacillati</taxon>
        <taxon>Actinomycetota</taxon>
        <taxon>Actinomycetes</taxon>
        <taxon>Streptosporangiales</taxon>
        <taxon>Nocardiopsidaceae</taxon>
        <taxon>Halostreptopolyspora</taxon>
    </lineage>
</organism>
<feature type="transmembrane region" description="Helical" evidence="2">
    <location>
        <begin position="6"/>
        <end position="25"/>
    </location>
</feature>
<comment type="caution">
    <text evidence="3">The sequence shown here is derived from an EMBL/GenBank/DDBJ whole genome shotgun (WGS) entry which is preliminary data.</text>
</comment>
<dbReference type="AlphaFoldDB" id="A0A3N0DYI3"/>